<protein>
    <submittedName>
        <fullName evidence="1">Uncharacterized protein</fullName>
    </submittedName>
</protein>
<organism evidence="1 2">
    <name type="scientific">Portunus trituberculatus</name>
    <name type="common">Swimming crab</name>
    <name type="synonym">Neptunus trituberculatus</name>
    <dbReference type="NCBI Taxonomy" id="210409"/>
    <lineage>
        <taxon>Eukaryota</taxon>
        <taxon>Metazoa</taxon>
        <taxon>Ecdysozoa</taxon>
        <taxon>Arthropoda</taxon>
        <taxon>Crustacea</taxon>
        <taxon>Multicrustacea</taxon>
        <taxon>Malacostraca</taxon>
        <taxon>Eumalacostraca</taxon>
        <taxon>Eucarida</taxon>
        <taxon>Decapoda</taxon>
        <taxon>Pleocyemata</taxon>
        <taxon>Brachyura</taxon>
        <taxon>Eubrachyura</taxon>
        <taxon>Portunoidea</taxon>
        <taxon>Portunidae</taxon>
        <taxon>Portuninae</taxon>
        <taxon>Portunus</taxon>
    </lineage>
</organism>
<accession>A0A5B7GQY7</accession>
<keyword evidence="2" id="KW-1185">Reference proteome</keyword>
<dbReference type="Proteomes" id="UP000324222">
    <property type="component" value="Unassembled WGS sequence"/>
</dbReference>
<reference evidence="1 2" key="1">
    <citation type="submission" date="2019-05" db="EMBL/GenBank/DDBJ databases">
        <title>Another draft genome of Portunus trituberculatus and its Hox gene families provides insights of decapod evolution.</title>
        <authorList>
            <person name="Jeong J.-H."/>
            <person name="Song I."/>
            <person name="Kim S."/>
            <person name="Choi T."/>
            <person name="Kim D."/>
            <person name="Ryu S."/>
            <person name="Kim W."/>
        </authorList>
    </citation>
    <scope>NUCLEOTIDE SEQUENCE [LARGE SCALE GENOMIC DNA]</scope>
    <source>
        <tissue evidence="1">Muscle</tissue>
    </source>
</reference>
<dbReference type="EMBL" id="VSRR010017118">
    <property type="protein sequence ID" value="MPC60043.1"/>
    <property type="molecule type" value="Genomic_DNA"/>
</dbReference>
<proteinExistence type="predicted"/>
<evidence type="ECO:0000313" key="2">
    <source>
        <dbReference type="Proteomes" id="UP000324222"/>
    </source>
</evidence>
<sequence length="58" mass="6471">MIVVFLGRTLQHNTHTATQANTSLTPSHIFINHYYKLTFSLSTHPSALLHSATQLHTA</sequence>
<name>A0A5B7GQY7_PORTR</name>
<evidence type="ECO:0000313" key="1">
    <source>
        <dbReference type="EMBL" id="MPC60043.1"/>
    </source>
</evidence>
<comment type="caution">
    <text evidence="1">The sequence shown here is derived from an EMBL/GenBank/DDBJ whole genome shotgun (WGS) entry which is preliminary data.</text>
</comment>
<dbReference type="AlphaFoldDB" id="A0A5B7GQY7"/>
<gene>
    <name evidence="1" type="ORF">E2C01_054078</name>
</gene>